<reference evidence="3 4" key="1">
    <citation type="journal article" date="2024" name="Commun. Biol.">
        <title>Comparative genomic analysis of thermophilic fungi reveals convergent evolutionary adaptations and gene losses.</title>
        <authorList>
            <person name="Steindorff A.S."/>
            <person name="Aguilar-Pontes M.V."/>
            <person name="Robinson A.J."/>
            <person name="Andreopoulos B."/>
            <person name="LaButti K."/>
            <person name="Kuo A."/>
            <person name="Mondo S."/>
            <person name="Riley R."/>
            <person name="Otillar R."/>
            <person name="Haridas S."/>
            <person name="Lipzen A."/>
            <person name="Grimwood J."/>
            <person name="Schmutz J."/>
            <person name="Clum A."/>
            <person name="Reid I.D."/>
            <person name="Moisan M.C."/>
            <person name="Butler G."/>
            <person name="Nguyen T.T.M."/>
            <person name="Dewar K."/>
            <person name="Conant G."/>
            <person name="Drula E."/>
            <person name="Henrissat B."/>
            <person name="Hansel C."/>
            <person name="Singer S."/>
            <person name="Hutchinson M.I."/>
            <person name="de Vries R.P."/>
            <person name="Natvig D.O."/>
            <person name="Powell A.J."/>
            <person name="Tsang A."/>
            <person name="Grigoriev I.V."/>
        </authorList>
    </citation>
    <scope>NUCLEOTIDE SEQUENCE [LARGE SCALE GENOMIC DNA]</scope>
    <source>
        <strain evidence="3 4">CBS 494.80</strain>
    </source>
</reference>
<proteinExistence type="predicted"/>
<dbReference type="Proteomes" id="UP001595075">
    <property type="component" value="Unassembled WGS sequence"/>
</dbReference>
<evidence type="ECO:0000313" key="4">
    <source>
        <dbReference type="Proteomes" id="UP001595075"/>
    </source>
</evidence>
<evidence type="ECO:0000256" key="2">
    <source>
        <dbReference type="SAM" id="Phobius"/>
    </source>
</evidence>
<organism evidence="3 4">
    <name type="scientific">Oculimacula yallundae</name>
    <dbReference type="NCBI Taxonomy" id="86028"/>
    <lineage>
        <taxon>Eukaryota</taxon>
        <taxon>Fungi</taxon>
        <taxon>Dikarya</taxon>
        <taxon>Ascomycota</taxon>
        <taxon>Pezizomycotina</taxon>
        <taxon>Leotiomycetes</taxon>
        <taxon>Helotiales</taxon>
        <taxon>Ploettnerulaceae</taxon>
        <taxon>Oculimacula</taxon>
    </lineage>
</organism>
<dbReference type="EMBL" id="JAZHXI010000019">
    <property type="protein sequence ID" value="KAL2061362.1"/>
    <property type="molecule type" value="Genomic_DNA"/>
</dbReference>
<feature type="compositionally biased region" description="Pro residues" evidence="1">
    <location>
        <begin position="28"/>
        <end position="38"/>
    </location>
</feature>
<evidence type="ECO:0000313" key="3">
    <source>
        <dbReference type="EMBL" id="KAL2061362.1"/>
    </source>
</evidence>
<evidence type="ECO:0000256" key="1">
    <source>
        <dbReference type="SAM" id="MobiDB-lite"/>
    </source>
</evidence>
<name>A0ABR4BUS6_9HELO</name>
<protein>
    <submittedName>
        <fullName evidence="3">Uncharacterized protein</fullName>
    </submittedName>
</protein>
<feature type="transmembrane region" description="Helical" evidence="2">
    <location>
        <begin position="72"/>
        <end position="93"/>
    </location>
</feature>
<keyword evidence="4" id="KW-1185">Reference proteome</keyword>
<comment type="caution">
    <text evidence="3">The sequence shown here is derived from an EMBL/GenBank/DDBJ whole genome shotgun (WGS) entry which is preliminary data.</text>
</comment>
<feature type="compositionally biased region" description="Low complexity" evidence="1">
    <location>
        <begin position="39"/>
        <end position="49"/>
    </location>
</feature>
<keyword evidence="2" id="KW-0472">Membrane</keyword>
<gene>
    <name evidence="3" type="ORF">VTL71DRAFT_7635</name>
</gene>
<accession>A0ABR4BUS6</accession>
<keyword evidence="2" id="KW-0812">Transmembrane</keyword>
<keyword evidence="2" id="KW-1133">Transmembrane helix</keyword>
<feature type="region of interest" description="Disordered" evidence="1">
    <location>
        <begin position="1"/>
        <end position="59"/>
    </location>
</feature>
<sequence>MTILKSDSDGALLPLYNMSSHPSRTPSSSPPPYSPSPSPSIDLDPSDPSSKVDSNRLAEEARCRNNKRRAMICIFLAVMLLLVIPLAVFSVIVSKAHLKEKCTANDGGVLGGDAVCER</sequence>